<dbReference type="FunFam" id="3.40.50.10990:FF:000001">
    <property type="entry name" value="Riboflavin biosynthesis protein RibBA"/>
    <property type="match status" value="1"/>
</dbReference>
<evidence type="ECO:0000256" key="15">
    <source>
        <dbReference type="ARBA" id="ARBA00023211"/>
    </source>
</evidence>
<evidence type="ECO:0000256" key="9">
    <source>
        <dbReference type="ARBA" id="ARBA00022723"/>
    </source>
</evidence>
<comment type="pathway">
    <text evidence="5 20">Cofactor biosynthesis; riboflavin biosynthesis; 2-hydroxy-3-oxobutyl phosphate from D-ribulose 5-phosphate: step 1/1.</text>
</comment>
<comment type="cofactor">
    <cofactor evidence="20">
        <name>Zn(2+)</name>
        <dbReference type="ChEBI" id="CHEBI:29105"/>
    </cofactor>
    <text evidence="20">Binds 1 zinc ion per subunit.</text>
</comment>
<evidence type="ECO:0000256" key="19">
    <source>
        <dbReference type="ARBA" id="ARBA00049295"/>
    </source>
</evidence>
<feature type="binding site" evidence="20">
    <location>
        <position position="315"/>
    </location>
    <ligand>
        <name>GTP</name>
        <dbReference type="ChEBI" id="CHEBI:37565"/>
    </ligand>
</feature>
<feature type="active site" description="Nucleophile; for GTP cyclohydrolase activity" evidence="20">
    <location>
        <position position="329"/>
    </location>
</feature>
<evidence type="ECO:0000259" key="21">
    <source>
        <dbReference type="Pfam" id="PF00925"/>
    </source>
</evidence>
<feature type="site" description="Essential for DHBP synthase activity" evidence="20">
    <location>
        <position position="162"/>
    </location>
</feature>
<keyword evidence="14 20" id="KW-0342">GTP-binding</keyword>
<dbReference type="Gene3D" id="3.90.870.10">
    <property type="entry name" value="DHBP synthase"/>
    <property type="match status" value="1"/>
</dbReference>
<dbReference type="InterPro" id="IPR016299">
    <property type="entry name" value="Riboflavin_synth_RibBA"/>
</dbReference>
<keyword evidence="15 20" id="KW-0464">Manganese</keyword>
<dbReference type="CDD" id="cd00641">
    <property type="entry name" value="GTP_cyclohydro2"/>
    <property type="match status" value="1"/>
</dbReference>
<feature type="binding site" evidence="20">
    <location>
        <position position="162"/>
    </location>
    <ligand>
        <name>D-ribulose 5-phosphate</name>
        <dbReference type="ChEBI" id="CHEBI:58121"/>
    </ligand>
</feature>
<evidence type="ECO:0000256" key="10">
    <source>
        <dbReference type="ARBA" id="ARBA00022741"/>
    </source>
</evidence>
<comment type="similarity">
    <text evidence="7 20">In the C-terminal section; belongs to the GTP cyclohydrolase II family.</text>
</comment>
<evidence type="ECO:0000256" key="5">
    <source>
        <dbReference type="ARBA" id="ARBA00004904"/>
    </source>
</evidence>
<feature type="binding site" evidence="20">
    <location>
        <position position="271"/>
    </location>
    <ligand>
        <name>GTP</name>
        <dbReference type="ChEBI" id="CHEBI:37565"/>
    </ligand>
</feature>
<feature type="binding site" evidence="20">
    <location>
        <position position="27"/>
    </location>
    <ligand>
        <name>Mg(2+)</name>
        <dbReference type="ChEBI" id="CHEBI:18420"/>
        <label>2</label>
    </ligand>
</feature>
<keyword evidence="12 20" id="KW-0862">Zinc</keyword>
<dbReference type="NCBIfam" id="NF001591">
    <property type="entry name" value="PRK00393.1"/>
    <property type="match status" value="1"/>
</dbReference>
<proteinExistence type="inferred from homology"/>
<evidence type="ECO:0000256" key="11">
    <source>
        <dbReference type="ARBA" id="ARBA00022801"/>
    </source>
</evidence>
<feature type="binding site" evidence="20">
    <location>
        <position position="266"/>
    </location>
    <ligand>
        <name>Zn(2+)</name>
        <dbReference type="ChEBI" id="CHEBI:29105"/>
        <note>catalytic</note>
    </ligand>
</feature>
<comment type="catalytic activity">
    <reaction evidence="19 20">
        <text>GTP + 4 H2O = 2,5-diamino-6-hydroxy-4-(5-phosphoribosylamino)-pyrimidine + formate + 2 phosphate + 3 H(+)</text>
        <dbReference type="Rhea" id="RHEA:23704"/>
        <dbReference type="ChEBI" id="CHEBI:15377"/>
        <dbReference type="ChEBI" id="CHEBI:15378"/>
        <dbReference type="ChEBI" id="CHEBI:15740"/>
        <dbReference type="ChEBI" id="CHEBI:37565"/>
        <dbReference type="ChEBI" id="CHEBI:43474"/>
        <dbReference type="ChEBI" id="CHEBI:58614"/>
        <dbReference type="EC" id="3.5.4.25"/>
    </reaction>
</comment>
<keyword evidence="10 20" id="KW-0547">Nucleotide-binding</keyword>
<comment type="cofactor">
    <cofactor evidence="2">
        <name>Mn(2+)</name>
        <dbReference type="ChEBI" id="CHEBI:29035"/>
    </cofactor>
</comment>
<feature type="domain" description="GTP cyclohydrolase II" evidence="21">
    <location>
        <begin position="206"/>
        <end position="370"/>
    </location>
</feature>
<dbReference type="InterPro" id="IPR000926">
    <property type="entry name" value="RibA"/>
</dbReference>
<dbReference type="HAMAP" id="MF_00179">
    <property type="entry name" value="RibA"/>
    <property type="match status" value="1"/>
</dbReference>
<feature type="binding site" evidence="20">
    <location>
        <position position="27"/>
    </location>
    <ligand>
        <name>Mg(2+)</name>
        <dbReference type="ChEBI" id="CHEBI:18420"/>
        <label>1</label>
    </ligand>
</feature>
<comment type="function">
    <text evidence="3 20">Catalyzes the conversion of D-ribulose 5-phosphate to formate and 3,4-dihydroxy-2-butanone 4-phosphate.</text>
</comment>
<comment type="similarity">
    <text evidence="6 20">In the N-terminal section; belongs to the DHBP synthase family.</text>
</comment>
<evidence type="ECO:0000256" key="17">
    <source>
        <dbReference type="ARBA" id="ARBA00023268"/>
    </source>
</evidence>
<dbReference type="Pfam" id="PF00926">
    <property type="entry name" value="DHBP_synthase"/>
    <property type="match status" value="1"/>
</dbReference>
<dbReference type="NCBIfam" id="TIGR00506">
    <property type="entry name" value="ribB"/>
    <property type="match status" value="1"/>
</dbReference>
<organism evidence="22 23">
    <name type="scientific">Oligosphaera ethanolica</name>
    <dbReference type="NCBI Taxonomy" id="760260"/>
    <lineage>
        <taxon>Bacteria</taxon>
        <taxon>Pseudomonadati</taxon>
        <taxon>Lentisphaerota</taxon>
        <taxon>Oligosphaeria</taxon>
        <taxon>Oligosphaerales</taxon>
        <taxon>Oligosphaeraceae</taxon>
        <taxon>Oligosphaera</taxon>
    </lineage>
</organism>
<dbReference type="GO" id="GO:0008686">
    <property type="term" value="F:3,4-dihydroxy-2-butanone-4-phosphate synthase activity"/>
    <property type="evidence" value="ECO:0007669"/>
    <property type="project" value="UniProtKB-UniRule"/>
</dbReference>
<feature type="binding site" evidence="20">
    <location>
        <position position="255"/>
    </location>
    <ligand>
        <name>Zn(2+)</name>
        <dbReference type="ChEBI" id="CHEBI:29105"/>
        <note>catalytic</note>
    </ligand>
</feature>
<feature type="binding site" evidence="20">
    <location>
        <position position="355"/>
    </location>
    <ligand>
        <name>GTP</name>
        <dbReference type="ChEBI" id="CHEBI:37565"/>
    </ligand>
</feature>
<reference evidence="22" key="1">
    <citation type="submission" date="2023-07" db="EMBL/GenBank/DDBJ databases">
        <title>Genomic Encyclopedia of Type Strains, Phase IV (KMG-IV): sequencing the most valuable type-strain genomes for metagenomic binning, comparative biology and taxonomic classification.</title>
        <authorList>
            <person name="Goeker M."/>
        </authorList>
    </citation>
    <scope>NUCLEOTIDE SEQUENCE</scope>
    <source>
        <strain evidence="22">DSM 24202</strain>
    </source>
</reference>
<feature type="region of interest" description="DHBP synthase" evidence="20">
    <location>
        <begin position="1"/>
        <end position="199"/>
    </location>
</feature>
<evidence type="ECO:0000256" key="1">
    <source>
        <dbReference type="ARBA" id="ARBA00000141"/>
    </source>
</evidence>
<dbReference type="FunFam" id="3.90.870.10:FF:000001">
    <property type="entry name" value="Riboflavin biosynthesis protein RibBA"/>
    <property type="match status" value="1"/>
</dbReference>
<dbReference type="GO" id="GO:0000287">
    <property type="term" value="F:magnesium ion binding"/>
    <property type="evidence" value="ECO:0007669"/>
    <property type="project" value="UniProtKB-UniRule"/>
</dbReference>
<dbReference type="EMBL" id="JAUSVL010000001">
    <property type="protein sequence ID" value="MDQ0290867.1"/>
    <property type="molecule type" value="Genomic_DNA"/>
</dbReference>
<name>A0AAE3VHY6_9BACT</name>
<dbReference type="PANTHER" id="PTHR21327">
    <property type="entry name" value="GTP CYCLOHYDROLASE II-RELATED"/>
    <property type="match status" value="1"/>
</dbReference>
<feature type="binding site" evidence="20">
    <location>
        <begin position="293"/>
        <end position="295"/>
    </location>
    <ligand>
        <name>GTP</name>
        <dbReference type="ChEBI" id="CHEBI:37565"/>
    </ligand>
</feature>
<comment type="cofactor">
    <cofactor evidence="20">
        <name>Mg(2+)</name>
        <dbReference type="ChEBI" id="CHEBI:18420"/>
    </cofactor>
    <cofactor evidence="20">
        <name>Mn(2+)</name>
        <dbReference type="ChEBI" id="CHEBI:29035"/>
    </cofactor>
    <text evidence="20">Binds 2 divalent metal cations per subunit. Magnesium or manganese.</text>
</comment>
<dbReference type="AlphaFoldDB" id="A0AAE3VHY6"/>
<feature type="active site" description="Proton acceptor; for GTP cyclohydrolase activity" evidence="20">
    <location>
        <position position="327"/>
    </location>
</feature>
<dbReference type="InterPro" id="IPR036144">
    <property type="entry name" value="RibA-like_sf"/>
</dbReference>
<evidence type="ECO:0000313" key="22">
    <source>
        <dbReference type="EMBL" id="MDQ0290867.1"/>
    </source>
</evidence>
<evidence type="ECO:0000256" key="20">
    <source>
        <dbReference type="HAMAP-Rule" id="MF_01283"/>
    </source>
</evidence>
<keyword evidence="23" id="KW-1185">Reference proteome</keyword>
<evidence type="ECO:0000256" key="3">
    <source>
        <dbReference type="ARBA" id="ARBA00002284"/>
    </source>
</evidence>
<dbReference type="EC" id="3.5.4.25" evidence="20"/>
<dbReference type="InterPro" id="IPR017945">
    <property type="entry name" value="DHBP_synth_RibB-like_a/b_dom"/>
</dbReference>
<evidence type="ECO:0000256" key="8">
    <source>
        <dbReference type="ARBA" id="ARBA00022619"/>
    </source>
</evidence>
<feature type="binding site" evidence="20">
    <location>
        <position position="141"/>
    </location>
    <ligand>
        <name>Mg(2+)</name>
        <dbReference type="ChEBI" id="CHEBI:18420"/>
        <label>2</label>
    </ligand>
</feature>
<feature type="binding site" evidence="20">
    <location>
        <position position="350"/>
    </location>
    <ligand>
        <name>GTP</name>
        <dbReference type="ChEBI" id="CHEBI:37565"/>
    </ligand>
</feature>
<evidence type="ECO:0000256" key="18">
    <source>
        <dbReference type="ARBA" id="ARBA00043932"/>
    </source>
</evidence>
<keyword evidence="13 20" id="KW-0460">Magnesium</keyword>
<gene>
    <name evidence="20" type="primary">ribBA</name>
    <name evidence="22" type="ORF">J3R75_002974</name>
</gene>
<dbReference type="GO" id="GO:0030145">
    <property type="term" value="F:manganese ion binding"/>
    <property type="evidence" value="ECO:0007669"/>
    <property type="project" value="UniProtKB-UniRule"/>
</dbReference>
<evidence type="ECO:0000256" key="16">
    <source>
        <dbReference type="ARBA" id="ARBA00023239"/>
    </source>
</evidence>
<dbReference type="HAMAP" id="MF_01283">
    <property type="entry name" value="RibBA"/>
    <property type="match status" value="1"/>
</dbReference>
<dbReference type="NCBIfam" id="NF006803">
    <property type="entry name" value="PRK09311.1"/>
    <property type="match status" value="1"/>
</dbReference>
<keyword evidence="16 20" id="KW-0456">Lyase</keyword>
<comment type="catalytic activity">
    <reaction evidence="1 20">
        <text>D-ribulose 5-phosphate = (2S)-2-hydroxy-3-oxobutyl phosphate + formate + H(+)</text>
        <dbReference type="Rhea" id="RHEA:18457"/>
        <dbReference type="ChEBI" id="CHEBI:15378"/>
        <dbReference type="ChEBI" id="CHEBI:15740"/>
        <dbReference type="ChEBI" id="CHEBI:58121"/>
        <dbReference type="ChEBI" id="CHEBI:58830"/>
        <dbReference type="EC" id="4.1.99.12"/>
    </reaction>
</comment>
<dbReference type="GO" id="GO:0005525">
    <property type="term" value="F:GTP binding"/>
    <property type="evidence" value="ECO:0007669"/>
    <property type="project" value="UniProtKB-KW"/>
</dbReference>
<dbReference type="Proteomes" id="UP001238163">
    <property type="component" value="Unassembled WGS sequence"/>
</dbReference>
<comment type="function">
    <text evidence="18 20">Catalyzes the conversion of GTP to 2,5-diamino-6-ribosylamino-4(3H)-pyrimidinone 5'-phosphate (DARP), formate and pyrophosphate.</text>
</comment>
<dbReference type="SUPFAM" id="SSF55821">
    <property type="entry name" value="YrdC/RibB"/>
    <property type="match status" value="1"/>
</dbReference>
<dbReference type="GO" id="GO:0003935">
    <property type="term" value="F:GTP cyclohydrolase II activity"/>
    <property type="evidence" value="ECO:0007669"/>
    <property type="project" value="UniProtKB-UniRule"/>
</dbReference>
<feature type="region of interest" description="GTP cyclohydrolase II" evidence="20">
    <location>
        <begin position="200"/>
        <end position="395"/>
    </location>
</feature>
<comment type="pathway">
    <text evidence="4 20">Cofactor biosynthesis; riboflavin biosynthesis; 5-amino-6-(D-ribitylamino)uracil from GTP: step 1/4.</text>
</comment>
<sequence length="395" mass="43624">MFSTVEELSKALAAGEMIVLTDDEHRENEGDVIMAAEKVTPEAVNFMVTHARGLMCVPMPSKRALELGLNEMTRNTDPLGTCFTVSVDANEGTTTGISAFDRALTAQKLADPRCLAGDFHSPGHVFPLIAREGGVLVRAGHTEASVDLMRIAGMSPYGVICEILNEDGSMARLPQLEVFARKHGLKLGCVAHLIEYRRRTESMVERVQRVKLPTPYGEFMLHCFVAKHDGREHLALVYGDIIDKENVLTRVHSECLTGDVFHSMRCDCGQQLDAAMRRIVENGSGVIVYMRQEGRGIGLANKLHAYHLQEKGLDTVDANVRLGFAPDLREYGIGAQILQSIGVKSIRLLTNNPKKLVGLQGYGLSITGREPLVIPPQQHDEAYLKTKKERMEHML</sequence>
<dbReference type="PIRSF" id="PIRSF001259">
    <property type="entry name" value="RibA"/>
    <property type="match status" value="1"/>
</dbReference>
<dbReference type="GO" id="GO:0008270">
    <property type="term" value="F:zinc ion binding"/>
    <property type="evidence" value="ECO:0007669"/>
    <property type="project" value="UniProtKB-UniRule"/>
</dbReference>
<dbReference type="GO" id="GO:0009231">
    <property type="term" value="P:riboflavin biosynthetic process"/>
    <property type="evidence" value="ECO:0007669"/>
    <property type="project" value="UniProtKB-UniRule"/>
</dbReference>
<keyword evidence="8 20" id="KW-0686">Riboflavin biosynthesis</keyword>
<dbReference type="SUPFAM" id="SSF142695">
    <property type="entry name" value="RibA-like"/>
    <property type="match status" value="1"/>
</dbReference>
<dbReference type="Gene3D" id="3.40.50.10990">
    <property type="entry name" value="GTP cyclohydrolase II"/>
    <property type="match status" value="1"/>
</dbReference>
<evidence type="ECO:0000256" key="6">
    <source>
        <dbReference type="ARBA" id="ARBA00005520"/>
    </source>
</evidence>
<dbReference type="InterPro" id="IPR032677">
    <property type="entry name" value="GTP_cyclohydro_II"/>
</dbReference>
<keyword evidence="11 20" id="KW-0378">Hydrolase</keyword>
<keyword evidence="9 20" id="KW-0479">Metal-binding</keyword>
<feature type="site" description="Essential for DHBP synthase activity" evidence="20">
    <location>
        <position position="124"/>
    </location>
</feature>
<dbReference type="InterPro" id="IPR000422">
    <property type="entry name" value="DHBP_synthase_RibB"/>
</dbReference>
<evidence type="ECO:0000256" key="12">
    <source>
        <dbReference type="ARBA" id="ARBA00022833"/>
    </source>
</evidence>
<feature type="binding site" evidence="20">
    <location>
        <begin position="250"/>
        <end position="254"/>
    </location>
    <ligand>
        <name>GTP</name>
        <dbReference type="ChEBI" id="CHEBI:37565"/>
    </ligand>
</feature>
<feature type="binding site" evidence="20">
    <location>
        <begin position="26"/>
        <end position="27"/>
    </location>
    <ligand>
        <name>D-ribulose 5-phosphate</name>
        <dbReference type="ChEBI" id="CHEBI:58121"/>
    </ligand>
</feature>
<evidence type="ECO:0000256" key="14">
    <source>
        <dbReference type="ARBA" id="ARBA00023134"/>
    </source>
</evidence>
<feature type="binding site" evidence="20">
    <location>
        <position position="268"/>
    </location>
    <ligand>
        <name>Zn(2+)</name>
        <dbReference type="ChEBI" id="CHEBI:29105"/>
        <note>catalytic</note>
    </ligand>
</feature>
<feature type="binding site" evidence="20">
    <location>
        <begin position="138"/>
        <end position="142"/>
    </location>
    <ligand>
        <name>D-ribulose 5-phosphate</name>
        <dbReference type="ChEBI" id="CHEBI:58121"/>
    </ligand>
</feature>
<keyword evidence="17 20" id="KW-0511">Multifunctional enzyme</keyword>
<dbReference type="PANTHER" id="PTHR21327:SF18">
    <property type="entry name" value="3,4-DIHYDROXY-2-BUTANONE 4-PHOSPHATE SYNTHASE"/>
    <property type="match status" value="1"/>
</dbReference>
<evidence type="ECO:0000256" key="4">
    <source>
        <dbReference type="ARBA" id="ARBA00004853"/>
    </source>
</evidence>
<dbReference type="Pfam" id="PF00925">
    <property type="entry name" value="GTP_cyclohydro2"/>
    <property type="match status" value="1"/>
</dbReference>
<dbReference type="GO" id="GO:0005829">
    <property type="term" value="C:cytosol"/>
    <property type="evidence" value="ECO:0007669"/>
    <property type="project" value="TreeGrafter"/>
</dbReference>
<dbReference type="EC" id="4.1.99.12" evidence="20"/>
<protein>
    <recommendedName>
        <fullName evidence="20">Riboflavin biosynthesis protein RibBA</fullName>
    </recommendedName>
    <domain>
        <recommendedName>
            <fullName evidence="20">3,4-dihydroxy-2-butanone 4-phosphate synthase</fullName>
            <shortName evidence="20">DHBP synthase</shortName>
            <ecNumber evidence="20">4.1.99.12</ecNumber>
        </recommendedName>
    </domain>
    <domain>
        <recommendedName>
            <fullName evidence="20">GTP cyclohydrolase-2</fullName>
            <ecNumber evidence="20">3.5.4.25</ecNumber>
        </recommendedName>
        <alternativeName>
            <fullName evidence="20">GTP cyclohydrolase II</fullName>
        </alternativeName>
    </domain>
</protein>
<dbReference type="RefSeq" id="WP_307262847.1">
    <property type="nucleotide sequence ID" value="NZ_JAUSVL010000001.1"/>
</dbReference>
<accession>A0AAE3VHY6</accession>
<evidence type="ECO:0000313" key="23">
    <source>
        <dbReference type="Proteomes" id="UP001238163"/>
    </source>
</evidence>
<comment type="caution">
    <text evidence="22">The sequence shown here is derived from an EMBL/GenBank/DDBJ whole genome shotgun (WGS) entry which is preliminary data.</text>
</comment>
<evidence type="ECO:0000256" key="2">
    <source>
        <dbReference type="ARBA" id="ARBA00001936"/>
    </source>
</evidence>
<feature type="binding site" evidence="20">
    <location>
        <position position="31"/>
    </location>
    <ligand>
        <name>D-ribulose 5-phosphate</name>
        <dbReference type="ChEBI" id="CHEBI:58121"/>
    </ligand>
</feature>
<evidence type="ECO:0000256" key="13">
    <source>
        <dbReference type="ARBA" id="ARBA00022842"/>
    </source>
</evidence>
<evidence type="ECO:0000256" key="7">
    <source>
        <dbReference type="ARBA" id="ARBA00008976"/>
    </source>
</evidence>
<dbReference type="NCBIfam" id="TIGR00505">
    <property type="entry name" value="ribA"/>
    <property type="match status" value="1"/>
</dbReference>